<organism evidence="7 8">
    <name type="scientific">Parastrongyloides trichosuri</name>
    <name type="common">Possum-specific nematode worm</name>
    <dbReference type="NCBI Taxonomy" id="131310"/>
    <lineage>
        <taxon>Eukaryota</taxon>
        <taxon>Metazoa</taxon>
        <taxon>Ecdysozoa</taxon>
        <taxon>Nematoda</taxon>
        <taxon>Chromadorea</taxon>
        <taxon>Rhabditida</taxon>
        <taxon>Tylenchina</taxon>
        <taxon>Panagrolaimomorpha</taxon>
        <taxon>Strongyloidoidea</taxon>
        <taxon>Strongyloididae</taxon>
        <taxon>Parastrongyloides</taxon>
    </lineage>
</organism>
<dbReference type="Gene3D" id="1.20.1070.10">
    <property type="entry name" value="Rhodopsin 7-helix transmembrane proteins"/>
    <property type="match status" value="1"/>
</dbReference>
<evidence type="ECO:0000256" key="3">
    <source>
        <dbReference type="ARBA" id="ARBA00022989"/>
    </source>
</evidence>
<dbReference type="PANTHER" id="PTHR23017:SF3">
    <property type="entry name" value="G-PROTEIN COUPLED RECEPTORS FAMILY 1 PROFILE DOMAIN-CONTAINING PROTEIN"/>
    <property type="match status" value="1"/>
</dbReference>
<evidence type="ECO:0000259" key="6">
    <source>
        <dbReference type="PROSITE" id="PS50262"/>
    </source>
</evidence>
<dbReference type="PROSITE" id="PS50262">
    <property type="entry name" value="G_PROTEIN_RECEP_F1_2"/>
    <property type="match status" value="1"/>
</dbReference>
<keyword evidence="3 5" id="KW-1133">Transmembrane helix</keyword>
<proteinExistence type="predicted"/>
<dbReference type="PANTHER" id="PTHR23017">
    <property type="entry name" value="SERPENTINE RECEPTOR, CLASS X"/>
    <property type="match status" value="1"/>
</dbReference>
<dbReference type="InterPro" id="IPR019430">
    <property type="entry name" value="7TM_GPCR_serpentine_rcpt_Srx"/>
</dbReference>
<evidence type="ECO:0000313" key="8">
    <source>
        <dbReference type="WBParaSite" id="PTRK_0000414700.1"/>
    </source>
</evidence>
<reference evidence="8" key="1">
    <citation type="submission" date="2017-02" db="UniProtKB">
        <authorList>
            <consortium name="WormBaseParasite"/>
        </authorList>
    </citation>
    <scope>IDENTIFICATION</scope>
</reference>
<accession>A0A0N4Z9T7</accession>
<feature type="transmembrane region" description="Helical" evidence="5">
    <location>
        <begin position="259"/>
        <end position="284"/>
    </location>
</feature>
<dbReference type="AlphaFoldDB" id="A0A0N4Z9T7"/>
<dbReference type="GO" id="GO:0016020">
    <property type="term" value="C:membrane"/>
    <property type="evidence" value="ECO:0007669"/>
    <property type="project" value="UniProtKB-SubCell"/>
</dbReference>
<feature type="transmembrane region" description="Helical" evidence="5">
    <location>
        <begin position="6"/>
        <end position="27"/>
    </location>
</feature>
<protein>
    <submittedName>
        <fullName evidence="8">G_PROTEIN_RECEP_F1_2 domain-containing protein</fullName>
    </submittedName>
</protein>
<evidence type="ECO:0000256" key="4">
    <source>
        <dbReference type="ARBA" id="ARBA00023136"/>
    </source>
</evidence>
<dbReference type="Proteomes" id="UP000038045">
    <property type="component" value="Unplaced"/>
</dbReference>
<evidence type="ECO:0000256" key="2">
    <source>
        <dbReference type="ARBA" id="ARBA00022692"/>
    </source>
</evidence>
<dbReference type="Pfam" id="PF10328">
    <property type="entry name" value="7TM_GPCR_Srx"/>
    <property type="match status" value="2"/>
</dbReference>
<keyword evidence="2 5" id="KW-0812">Transmembrane</keyword>
<evidence type="ECO:0000256" key="5">
    <source>
        <dbReference type="SAM" id="Phobius"/>
    </source>
</evidence>
<dbReference type="CDD" id="cd00637">
    <property type="entry name" value="7tm_classA_rhodopsin-like"/>
    <property type="match status" value="1"/>
</dbReference>
<feature type="transmembrane region" description="Helical" evidence="5">
    <location>
        <begin position="87"/>
        <end position="111"/>
    </location>
</feature>
<keyword evidence="4 5" id="KW-0472">Membrane</keyword>
<dbReference type="WBParaSite" id="PTRK_0000414700.1">
    <property type="protein sequence ID" value="PTRK_0000414700.1"/>
    <property type="gene ID" value="PTRK_0000414700"/>
</dbReference>
<feature type="transmembrane region" description="Helical" evidence="5">
    <location>
        <begin position="39"/>
        <end position="67"/>
    </location>
</feature>
<sequence>MSEEVLASLIFLLLGIIGMIINIICIVKLLKMVEMQNMFGYICLSHSISNLGVCTIYVFWTPLIILVLPETKFTYTLNIRIGQLGMFFWYISIYCHILVCINRFIAIYLPLQYNKCFSNFNTKVFLLFLWCIPIIHVIPYFFPKCDYYFDSTSYIFTFSASKCSEMLGTIIDFHLTIAYVTFTIFVDFLICVKLFIRYKKALRDNEIKMLKKKATISPAGGNKTFFRFTSMKRTVNPSQHREGITSNGSNSKATMKTKFFFQAFCQNLIFLLEILSFYVFSSYFTSKLCIMAFTSCAWELCHLLDGLCLMMFNGEIRKTITKCSF</sequence>
<evidence type="ECO:0000256" key="1">
    <source>
        <dbReference type="ARBA" id="ARBA00004370"/>
    </source>
</evidence>
<dbReference type="InterPro" id="IPR017452">
    <property type="entry name" value="GPCR_Rhodpsn_7TM"/>
</dbReference>
<evidence type="ECO:0000313" key="7">
    <source>
        <dbReference type="Proteomes" id="UP000038045"/>
    </source>
</evidence>
<name>A0A0N4Z9T7_PARTI</name>
<keyword evidence="7" id="KW-1185">Reference proteome</keyword>
<comment type="subcellular location">
    <subcellularLocation>
        <location evidence="1">Membrane</location>
    </subcellularLocation>
</comment>
<feature type="domain" description="G-protein coupled receptors family 1 profile" evidence="6">
    <location>
        <begin position="21"/>
        <end position="280"/>
    </location>
</feature>
<feature type="transmembrane region" description="Helical" evidence="5">
    <location>
        <begin position="176"/>
        <end position="196"/>
    </location>
</feature>
<dbReference type="SUPFAM" id="SSF81321">
    <property type="entry name" value="Family A G protein-coupled receptor-like"/>
    <property type="match status" value="1"/>
</dbReference>
<feature type="transmembrane region" description="Helical" evidence="5">
    <location>
        <begin position="123"/>
        <end position="142"/>
    </location>
</feature>
<feature type="transmembrane region" description="Helical" evidence="5">
    <location>
        <begin position="290"/>
        <end position="312"/>
    </location>
</feature>